<dbReference type="AlphaFoldDB" id="A0A8H4C9T5"/>
<keyword evidence="2 6" id="KW-0560">Oxidoreductase</keyword>
<reference evidence="10" key="1">
    <citation type="journal article" date="2020" name="Phytopathology">
        <title>Genome sequence and comparative analysis of Colletotrichum gloeosporioides isolated from Liriodendron leaves.</title>
        <authorList>
            <person name="Fu F.F."/>
            <person name="Hao Z."/>
            <person name="Wang P."/>
            <person name="Lu Y."/>
            <person name="Xue L.J."/>
            <person name="Wei G."/>
            <person name="Tian Y."/>
            <person name="Baishi H."/>
            <person name="Xu H."/>
            <person name="Shi J."/>
            <person name="Cheng T."/>
            <person name="Wang G."/>
            <person name="Yi Y."/>
            <person name="Chen J."/>
        </authorList>
    </citation>
    <scope>NUCLEOTIDE SEQUENCE</scope>
    <source>
        <strain evidence="10">Lc1</strain>
    </source>
</reference>
<comment type="caution">
    <text evidence="10">The sequence shown here is derived from an EMBL/GenBank/DDBJ whole genome shotgun (WGS) entry which is preliminary data.</text>
</comment>
<dbReference type="InterPro" id="IPR016161">
    <property type="entry name" value="Ald_DH/histidinol_DH"/>
</dbReference>
<dbReference type="InterPro" id="IPR016163">
    <property type="entry name" value="Ald_DH_C"/>
</dbReference>
<dbReference type="InterPro" id="IPR029510">
    <property type="entry name" value="Ald_DH_CS_GLU"/>
</dbReference>
<name>A0A8H4C9T5_COLGL</name>
<sequence length="571" mass="63072">MAPSAVSPPPSTTGTLLVKPWSRPQETKEDLDWAPLTTIDLSRFDEPGGKQDLAKQLYDAITRVGFWVVTGTGIDDERILRQFSIGNTFFKEPLDEKRRFPCNFAEGEYFGYRENERWIGDTGVKENIEMLNIHKDIPAWGQVGRHRVVEENWDEIRNFHREVWEVARKLFVLIAIILELPDNYLADAHAYNQVSDDHLRYMIYNVRTDEEWDKAQAYSKGGHTDFGSLTLLFSQHVAGLQIRTPEGDWKYVKPVEGGITCNAADTLTFLTNELTPLSALYLGKLVVEAGFPPGVVNIVPGLGNEAGAALSNHPDVAKVSFTGSTAVGKSILHASADSNLKKVTLELGGKSPSIVFGSGNLDEVVEWVNGGIFYNMGRNCCASSRVFVHESVYEAFIAKFVERARKNQFGDPFDDETFLGPQISGSQHSKIMGMIEKAKTQGAVCATGGRSPSGWFIEPTIFRDVKVDMEIAREEVFGPVVAVASFSDEEEALAMAHDTCYGLAAAVFTSDIKQGIKMAKELEAGTVWVNCYNKISYALPFGGYRQSGNGKDLGEDAIYGFTQLKTVGIML</sequence>
<proteinExistence type="inferred from homology"/>
<dbReference type="InterPro" id="IPR026992">
    <property type="entry name" value="DIOX_N"/>
</dbReference>
<dbReference type="Pfam" id="PF14226">
    <property type="entry name" value="DIOX_N"/>
    <property type="match status" value="1"/>
</dbReference>
<evidence type="ECO:0000256" key="7">
    <source>
        <dbReference type="SAM" id="MobiDB-lite"/>
    </source>
</evidence>
<evidence type="ECO:0000256" key="1">
    <source>
        <dbReference type="ARBA" id="ARBA00009986"/>
    </source>
</evidence>
<dbReference type="InterPro" id="IPR016162">
    <property type="entry name" value="Ald_DH_N"/>
</dbReference>
<dbReference type="PROSITE" id="PS00687">
    <property type="entry name" value="ALDEHYDE_DEHYDR_GLU"/>
    <property type="match status" value="1"/>
</dbReference>
<evidence type="ECO:0000256" key="5">
    <source>
        <dbReference type="PROSITE-ProRule" id="PRU10007"/>
    </source>
</evidence>
<evidence type="ECO:0000259" key="8">
    <source>
        <dbReference type="Pfam" id="PF00171"/>
    </source>
</evidence>
<evidence type="ECO:0000313" key="11">
    <source>
        <dbReference type="Proteomes" id="UP000613401"/>
    </source>
</evidence>
<gene>
    <name evidence="10" type="ORF">GCG54_00015462</name>
</gene>
<dbReference type="RefSeq" id="XP_045259243.1">
    <property type="nucleotide sequence ID" value="XM_045415245.1"/>
</dbReference>
<reference evidence="10" key="2">
    <citation type="submission" date="2020-03" db="EMBL/GenBank/DDBJ databases">
        <authorList>
            <person name="Fu F.-F."/>
            <person name="Chen J."/>
        </authorList>
    </citation>
    <scope>NUCLEOTIDE SEQUENCE</scope>
    <source>
        <strain evidence="10">Lc1</strain>
    </source>
</reference>
<evidence type="ECO:0000313" key="10">
    <source>
        <dbReference type="EMBL" id="KAF3800083.1"/>
    </source>
</evidence>
<dbReference type="InterPro" id="IPR015590">
    <property type="entry name" value="Aldehyde_DH_dom"/>
</dbReference>
<dbReference type="EMBL" id="WVTB01000079">
    <property type="protein sequence ID" value="KAF3800083.1"/>
    <property type="molecule type" value="Genomic_DNA"/>
</dbReference>
<dbReference type="EC" id="1.2.1.3" evidence="3"/>
<evidence type="ECO:0000256" key="4">
    <source>
        <dbReference type="ARBA" id="ARBA00049194"/>
    </source>
</evidence>
<dbReference type="GO" id="GO:0004029">
    <property type="term" value="F:aldehyde dehydrogenase (NAD+) activity"/>
    <property type="evidence" value="ECO:0007669"/>
    <property type="project" value="UniProtKB-EC"/>
</dbReference>
<dbReference type="Gene3D" id="3.40.605.10">
    <property type="entry name" value="Aldehyde Dehydrogenase, Chain A, domain 1"/>
    <property type="match status" value="1"/>
</dbReference>
<feature type="compositionally biased region" description="Pro residues" evidence="7">
    <location>
        <begin position="1"/>
        <end position="11"/>
    </location>
</feature>
<evidence type="ECO:0000256" key="2">
    <source>
        <dbReference type="ARBA" id="ARBA00023002"/>
    </source>
</evidence>
<feature type="domain" description="Aldehyde dehydrogenase" evidence="8">
    <location>
        <begin position="272"/>
        <end position="567"/>
    </location>
</feature>
<protein>
    <recommendedName>
        <fullName evidence="3">aldehyde dehydrogenase (NAD(+))</fullName>
        <ecNumber evidence="3">1.2.1.3</ecNumber>
    </recommendedName>
</protein>
<evidence type="ECO:0000259" key="9">
    <source>
        <dbReference type="Pfam" id="PF14226"/>
    </source>
</evidence>
<feature type="active site" evidence="5">
    <location>
        <position position="346"/>
    </location>
</feature>
<comment type="catalytic activity">
    <reaction evidence="4">
        <text>an aldehyde + NAD(+) + H2O = a carboxylate + NADH + 2 H(+)</text>
        <dbReference type="Rhea" id="RHEA:16185"/>
        <dbReference type="ChEBI" id="CHEBI:15377"/>
        <dbReference type="ChEBI" id="CHEBI:15378"/>
        <dbReference type="ChEBI" id="CHEBI:17478"/>
        <dbReference type="ChEBI" id="CHEBI:29067"/>
        <dbReference type="ChEBI" id="CHEBI:57540"/>
        <dbReference type="ChEBI" id="CHEBI:57945"/>
        <dbReference type="EC" id="1.2.1.3"/>
    </reaction>
</comment>
<feature type="domain" description="Non-haem dioxygenase N-terminal" evidence="9">
    <location>
        <begin position="38"/>
        <end position="139"/>
    </location>
</feature>
<dbReference type="InterPro" id="IPR027443">
    <property type="entry name" value="IPNS-like_sf"/>
</dbReference>
<dbReference type="SUPFAM" id="SSF53720">
    <property type="entry name" value="ALDH-like"/>
    <property type="match status" value="1"/>
</dbReference>
<dbReference type="Proteomes" id="UP000613401">
    <property type="component" value="Unassembled WGS sequence"/>
</dbReference>
<dbReference type="PANTHER" id="PTHR11699">
    <property type="entry name" value="ALDEHYDE DEHYDROGENASE-RELATED"/>
    <property type="match status" value="1"/>
</dbReference>
<keyword evidence="11" id="KW-1185">Reference proteome</keyword>
<dbReference type="SUPFAM" id="SSF51197">
    <property type="entry name" value="Clavaminate synthase-like"/>
    <property type="match status" value="1"/>
</dbReference>
<dbReference type="Gene3D" id="2.60.120.330">
    <property type="entry name" value="B-lactam Antibiotic, Isopenicillin N Synthase, Chain"/>
    <property type="match status" value="1"/>
</dbReference>
<dbReference type="Pfam" id="PF00171">
    <property type="entry name" value="Aldedh"/>
    <property type="match status" value="1"/>
</dbReference>
<accession>A0A8H4C9T5</accession>
<feature type="region of interest" description="Disordered" evidence="7">
    <location>
        <begin position="1"/>
        <end position="26"/>
    </location>
</feature>
<comment type="similarity">
    <text evidence="1 6">Belongs to the aldehyde dehydrogenase family.</text>
</comment>
<evidence type="ECO:0000256" key="6">
    <source>
        <dbReference type="RuleBase" id="RU003345"/>
    </source>
</evidence>
<dbReference type="GeneID" id="69022565"/>
<organism evidence="10 11">
    <name type="scientific">Colletotrichum gloeosporioides</name>
    <name type="common">Anthracnose fungus</name>
    <name type="synonym">Glomerella cingulata</name>
    <dbReference type="NCBI Taxonomy" id="474922"/>
    <lineage>
        <taxon>Eukaryota</taxon>
        <taxon>Fungi</taxon>
        <taxon>Dikarya</taxon>
        <taxon>Ascomycota</taxon>
        <taxon>Pezizomycotina</taxon>
        <taxon>Sordariomycetes</taxon>
        <taxon>Hypocreomycetidae</taxon>
        <taxon>Glomerellales</taxon>
        <taxon>Glomerellaceae</taxon>
        <taxon>Colletotrichum</taxon>
        <taxon>Colletotrichum gloeosporioides species complex</taxon>
    </lineage>
</organism>
<evidence type="ECO:0000256" key="3">
    <source>
        <dbReference type="ARBA" id="ARBA00024226"/>
    </source>
</evidence>
<dbReference type="FunFam" id="3.40.309.10:FF:000012">
    <property type="entry name" value="Betaine aldehyde dehydrogenase"/>
    <property type="match status" value="1"/>
</dbReference>
<dbReference type="Gene3D" id="3.40.309.10">
    <property type="entry name" value="Aldehyde Dehydrogenase, Chain A, domain 2"/>
    <property type="match status" value="1"/>
</dbReference>